<evidence type="ECO:0000313" key="2">
    <source>
        <dbReference type="Proteomes" id="UP000744676"/>
    </source>
</evidence>
<keyword evidence="2" id="KW-1185">Reference proteome</keyword>
<organism evidence="1 2">
    <name type="scientific">Geotrichum galactomycetum</name>
    <dbReference type="NCBI Taxonomy" id="27317"/>
    <lineage>
        <taxon>Eukaryota</taxon>
        <taxon>Fungi</taxon>
        <taxon>Dikarya</taxon>
        <taxon>Ascomycota</taxon>
        <taxon>Saccharomycotina</taxon>
        <taxon>Dipodascomycetes</taxon>
        <taxon>Dipodascales</taxon>
        <taxon>Dipodascaceae</taxon>
        <taxon>Geotrichum</taxon>
    </lineage>
</organism>
<evidence type="ECO:0000313" key="1">
    <source>
        <dbReference type="EMBL" id="KAF5099960.1"/>
    </source>
</evidence>
<dbReference type="EMBL" id="QVQA01000027">
    <property type="protein sequence ID" value="KAF5099960.1"/>
    <property type="molecule type" value="Genomic_DNA"/>
</dbReference>
<proteinExistence type="predicted"/>
<sequence>MSGLLNLSTYSSKHPKPSGVVYSYGTAGFRTKANILGSTIFRVGLLASLRSQYLGSQVIGVMITASHNPAPDNGVKLIDPQVFI</sequence>
<accession>A0ACB6V725</accession>
<dbReference type="Proteomes" id="UP000744676">
    <property type="component" value="Unassembled WGS sequence"/>
</dbReference>
<name>A0ACB6V725_9ASCO</name>
<protein>
    <submittedName>
        <fullName evidence="1">Uncharacterized protein</fullName>
    </submittedName>
</protein>
<reference evidence="1 2" key="1">
    <citation type="journal article" date="2020" name="Front. Microbiol.">
        <title>Phenotypic and Genetic Characterization of the Cheese Ripening Yeast Geotrichum candidum.</title>
        <authorList>
            <person name="Perkins V."/>
            <person name="Vignola S."/>
            <person name="Lessard M.H."/>
            <person name="Plante P.L."/>
            <person name="Corbeil J."/>
            <person name="Dugat-Bony E."/>
            <person name="Frenette M."/>
            <person name="Labrie S."/>
        </authorList>
    </citation>
    <scope>NUCLEOTIDE SEQUENCE [LARGE SCALE GENOMIC DNA]</scope>
    <source>
        <strain evidence="1 2">LMA-1147</strain>
    </source>
</reference>
<gene>
    <name evidence="1" type="ORF">D0Z00_001440</name>
</gene>
<comment type="caution">
    <text evidence="1">The sequence shown here is derived from an EMBL/GenBank/DDBJ whole genome shotgun (WGS) entry which is preliminary data.</text>
</comment>